<dbReference type="Proteomes" id="UP000011776">
    <property type="component" value="Unassembled WGS sequence"/>
</dbReference>
<reference evidence="2 3" key="1">
    <citation type="submission" date="2013-02" db="EMBL/GenBank/DDBJ databases">
        <authorList>
            <person name="Harkins D.M."/>
            <person name="Durkin A.S."/>
            <person name="Brinkac L.M."/>
            <person name="Haft D.H."/>
            <person name="Selengut J.D."/>
            <person name="Sanka R."/>
            <person name="DePew J."/>
            <person name="Purushe J."/>
            <person name="Tulsiani S.M."/>
            <person name="Graham G.C."/>
            <person name="Burns M.-A."/>
            <person name="Dohnt M.F."/>
            <person name="Smythe L.D."/>
            <person name="McKay D.B."/>
            <person name="Craig S.B."/>
            <person name="Vinetz J.M."/>
            <person name="Sutton G.G."/>
            <person name="Nierman W.C."/>
            <person name="Fouts D.E."/>
        </authorList>
    </citation>
    <scope>NUCLEOTIDE SEQUENCE [LARGE SCALE GENOMIC DNA]</scope>
    <source>
        <strain evidence="2 3">LT2186</strain>
    </source>
</reference>
<protein>
    <submittedName>
        <fullName evidence="2">Flavin reductase domain protein</fullName>
    </submittedName>
</protein>
<evidence type="ECO:0000313" key="2">
    <source>
        <dbReference type="EMBL" id="EMG07960.1"/>
    </source>
</evidence>
<sequence>MKILFISGSIRFESNASALLRAIAKTAPSEMEIITFSELGDLPHFSPDRDGENSPESVKKYREVLRIVDGVLICTPEYAQHAGGLEKFIGLGGRFGRIRE</sequence>
<dbReference type="Pfam" id="PF03358">
    <property type="entry name" value="FMN_red"/>
    <property type="match status" value="1"/>
</dbReference>
<accession>M3H5G5</accession>
<dbReference type="InterPro" id="IPR050712">
    <property type="entry name" value="NAD(P)H-dep_reductase"/>
</dbReference>
<dbReference type="SUPFAM" id="SSF52218">
    <property type="entry name" value="Flavoproteins"/>
    <property type="match status" value="1"/>
</dbReference>
<dbReference type="GO" id="GO:0010181">
    <property type="term" value="F:FMN binding"/>
    <property type="evidence" value="ECO:0007669"/>
    <property type="project" value="TreeGrafter"/>
</dbReference>
<name>M3H5G5_LEPIR</name>
<gene>
    <name evidence="2" type="ORF">LEP1GSC151_4024</name>
</gene>
<organism evidence="2 3">
    <name type="scientific">Leptospira interrogans serovar Grippotyphosa str. LT2186</name>
    <dbReference type="NCBI Taxonomy" id="1001599"/>
    <lineage>
        <taxon>Bacteria</taxon>
        <taxon>Pseudomonadati</taxon>
        <taxon>Spirochaetota</taxon>
        <taxon>Spirochaetia</taxon>
        <taxon>Leptospirales</taxon>
        <taxon>Leptospiraceae</taxon>
        <taxon>Leptospira</taxon>
    </lineage>
</organism>
<dbReference type="EMBL" id="AFME02000432">
    <property type="protein sequence ID" value="EMG07960.1"/>
    <property type="molecule type" value="Genomic_DNA"/>
</dbReference>
<evidence type="ECO:0000313" key="3">
    <source>
        <dbReference type="Proteomes" id="UP000011776"/>
    </source>
</evidence>
<dbReference type="Gene3D" id="3.40.50.360">
    <property type="match status" value="1"/>
</dbReference>
<dbReference type="GO" id="GO:0005829">
    <property type="term" value="C:cytosol"/>
    <property type="evidence" value="ECO:0007669"/>
    <property type="project" value="TreeGrafter"/>
</dbReference>
<dbReference type="InterPro" id="IPR029039">
    <property type="entry name" value="Flavoprotein-like_sf"/>
</dbReference>
<dbReference type="BioCyc" id="LINT1001599:G11K9-625-MONOMER"/>
<dbReference type="AlphaFoldDB" id="M3H5G5"/>
<dbReference type="GO" id="GO:0016491">
    <property type="term" value="F:oxidoreductase activity"/>
    <property type="evidence" value="ECO:0007669"/>
    <property type="project" value="InterPro"/>
</dbReference>
<comment type="caution">
    <text evidence="2">The sequence shown here is derived from an EMBL/GenBank/DDBJ whole genome shotgun (WGS) entry which is preliminary data.</text>
</comment>
<feature type="domain" description="NADPH-dependent FMN reductase-like" evidence="1">
    <location>
        <begin position="1"/>
        <end position="84"/>
    </location>
</feature>
<proteinExistence type="predicted"/>
<dbReference type="PANTHER" id="PTHR30543">
    <property type="entry name" value="CHROMATE REDUCTASE"/>
    <property type="match status" value="1"/>
</dbReference>
<dbReference type="PANTHER" id="PTHR30543:SF21">
    <property type="entry name" value="NAD(P)H-DEPENDENT FMN REDUCTASE LOT6"/>
    <property type="match status" value="1"/>
</dbReference>
<dbReference type="InterPro" id="IPR005025">
    <property type="entry name" value="FMN_Rdtase-like_dom"/>
</dbReference>
<evidence type="ECO:0000259" key="1">
    <source>
        <dbReference type="Pfam" id="PF03358"/>
    </source>
</evidence>